<dbReference type="AlphaFoldDB" id="A0AAN7XN21"/>
<name>A0AAN7XN21_ELEMC</name>
<feature type="region of interest" description="Disordered" evidence="1">
    <location>
        <begin position="38"/>
        <end position="79"/>
    </location>
</feature>
<sequence length="79" mass="8360">MLLYKNRMDSVNLQRSRVYAGPGLLLGGHACVFASSPPQSGCTTRPASRDLLTGAVPGHRQTSSLGSHDLSSTKASLNY</sequence>
<evidence type="ECO:0000313" key="2">
    <source>
        <dbReference type="EMBL" id="KAK5863434.1"/>
    </source>
</evidence>
<gene>
    <name evidence="2" type="ORF">PBY51_000463</name>
</gene>
<keyword evidence="3" id="KW-1185">Reference proteome</keyword>
<evidence type="ECO:0000256" key="1">
    <source>
        <dbReference type="SAM" id="MobiDB-lite"/>
    </source>
</evidence>
<protein>
    <submittedName>
        <fullName evidence="2">Uncharacterized protein</fullName>
    </submittedName>
</protein>
<proteinExistence type="predicted"/>
<accession>A0AAN7XN21</accession>
<dbReference type="Proteomes" id="UP001346869">
    <property type="component" value="Unassembled WGS sequence"/>
</dbReference>
<reference evidence="2 3" key="2">
    <citation type="journal article" date="2023" name="Mol. Biol. Evol.">
        <title>Genomics of Secondarily Temperate Adaptation in the Only Non-Antarctic Icefish.</title>
        <authorList>
            <person name="Rivera-Colon A.G."/>
            <person name="Rayamajhi N."/>
            <person name="Minhas B.F."/>
            <person name="Madrigal G."/>
            <person name="Bilyk K.T."/>
            <person name="Yoon V."/>
            <person name="Hune M."/>
            <person name="Gregory S."/>
            <person name="Cheng C.H.C."/>
            <person name="Catchen J.M."/>
        </authorList>
    </citation>
    <scope>NUCLEOTIDE SEQUENCE [LARGE SCALE GENOMIC DNA]</scope>
    <source>
        <strain evidence="2">JMC-PN-2008</strain>
    </source>
</reference>
<dbReference type="EMBL" id="JAUZQC010000011">
    <property type="protein sequence ID" value="KAK5863434.1"/>
    <property type="molecule type" value="Genomic_DNA"/>
</dbReference>
<comment type="caution">
    <text evidence="2">The sequence shown here is derived from an EMBL/GenBank/DDBJ whole genome shotgun (WGS) entry which is preliminary data.</text>
</comment>
<evidence type="ECO:0000313" key="3">
    <source>
        <dbReference type="Proteomes" id="UP001346869"/>
    </source>
</evidence>
<organism evidence="2 3">
    <name type="scientific">Eleginops maclovinus</name>
    <name type="common">Patagonian blennie</name>
    <name type="synonym">Eleginus maclovinus</name>
    <dbReference type="NCBI Taxonomy" id="56733"/>
    <lineage>
        <taxon>Eukaryota</taxon>
        <taxon>Metazoa</taxon>
        <taxon>Chordata</taxon>
        <taxon>Craniata</taxon>
        <taxon>Vertebrata</taxon>
        <taxon>Euteleostomi</taxon>
        <taxon>Actinopterygii</taxon>
        <taxon>Neopterygii</taxon>
        <taxon>Teleostei</taxon>
        <taxon>Neoteleostei</taxon>
        <taxon>Acanthomorphata</taxon>
        <taxon>Eupercaria</taxon>
        <taxon>Perciformes</taxon>
        <taxon>Notothenioidei</taxon>
        <taxon>Eleginopidae</taxon>
        <taxon>Eleginops</taxon>
    </lineage>
</organism>
<reference evidence="2 3" key="1">
    <citation type="journal article" date="2023" name="Genes (Basel)">
        <title>Chromosome-Level Genome Assembly and Circadian Gene Repertoire of the Patagonia Blennie Eleginops maclovinus-The Closest Ancestral Proxy of Antarctic Cryonotothenioids.</title>
        <authorList>
            <person name="Cheng C.C."/>
            <person name="Rivera-Colon A.G."/>
            <person name="Minhas B.F."/>
            <person name="Wilson L."/>
            <person name="Rayamajhi N."/>
            <person name="Vargas-Chacoff L."/>
            <person name="Catchen J.M."/>
        </authorList>
    </citation>
    <scope>NUCLEOTIDE SEQUENCE [LARGE SCALE GENOMIC DNA]</scope>
    <source>
        <strain evidence="2">JMC-PN-2008</strain>
    </source>
</reference>
<feature type="compositionally biased region" description="Polar residues" evidence="1">
    <location>
        <begin position="60"/>
        <end position="79"/>
    </location>
</feature>